<dbReference type="OrthoDB" id="7597031at2"/>
<sequence length="1110" mass="117422">MTKVKPEPDLPDLGREKWLTLWPERWRWRVSLVLALLLLIAGGLAWYNRDQIAADVIDDTLREYGLEATYEIEDIGTRRQVIRNLVIGDPNAPDLTAERVSLNVSYTYGPPEIGRIELVRPRLFATFRDGTLSFGSLDPLVFAESDEPAGLPALDLRIIDGRALVQSDYGDIGAKLEGAGRLDDGFAGKLAATAPGIGIEGCAAQAATLYGDISSESGRLTFDGPLRLRQGVCEGANINTADIGVQMILASDFASVEGDLALAAQDLSAANLALSKISGSADVAWRFDGEFSLRHDLDAQGLSTDFADFADIGAEGTLRSRDGFTRSEWNSRLTGQGIDARQLVRGSGMAEARQAAAGTFVGSLIGKFENAIARAVNDASFAGNLSLRSQPGSLRFVIPEARLRSSSGDTVLALSRLSYASASKDQPDRLSGNILTGGAGLPRINARLQQSGDGTASLRMTMAQYRQGNDAIAIPRLDARQDASGRIAFTGMIQAQGSVPGGSVRGLSLPVEGGWAQGSGVTVGSRCLEARFASLEAYDLSLANQSLSLCPDGAPAIVRYDDELKISARTNALSLNGRYGDEPVSLAISGASLRYPGGFDVQGIEASLGSGEDALRFAAACFDGSLSGPLEGQFSGGSAGLGSVPVNVADIAGTWKYAEDAFQLRGGSFTLSDRPDLSSGGEARFEPVNGTGASVDLIDGVVTGELGIENPWSGRRLANVAFNHDLDTAKGRADFTVPGIEFDEGFQPEELTSLTKGLIAFADGVIEGSGQFAWEGEELTSTGTFSTDGFDFAAAFGPVRQVKGTIEFTDLIALTTAPSQVATIGSVNTGIEVLDGRLVYSIENGTLISLEDGRWPFMGGELILRPVKLDYGGGQGQSYIFEIVALDAATFVTQMELSNLGASGRFDGTIPIIFDAQGNGTIQGGLLISRPPGGNVSYVGELTYEDLGTMANYAFQTLRSLDYNQMAIELNGNLAGEIVTNFNIDGVRQGAGTSQNFITRQLADLPIRFKINVRSENFYLLATIVRGLFDPTVFGDPIDRGLFKIEGGQIVPRSGGVVPIISPIPEPAPEPAPGPAPDEPVPNDDDNPTPGEAERRNEPLVQPPESDPDL</sequence>
<evidence type="ECO:0000256" key="2">
    <source>
        <dbReference type="SAM" id="Phobius"/>
    </source>
</evidence>
<keyword evidence="2" id="KW-0812">Transmembrane</keyword>
<evidence type="ECO:0000256" key="1">
    <source>
        <dbReference type="SAM" id="MobiDB-lite"/>
    </source>
</evidence>
<keyword evidence="2" id="KW-1133">Transmembrane helix</keyword>
<dbReference type="EMBL" id="JMIW01000001">
    <property type="protein sequence ID" value="KEO91704.1"/>
    <property type="molecule type" value="Genomic_DNA"/>
</dbReference>
<protein>
    <submittedName>
        <fullName evidence="3">Uncharacterized protein</fullName>
    </submittedName>
</protein>
<evidence type="ECO:0000313" key="4">
    <source>
        <dbReference type="Proteomes" id="UP000027647"/>
    </source>
</evidence>
<gene>
    <name evidence="3" type="ORF">EH31_03265</name>
</gene>
<dbReference type="STRING" id="1044.EH31_03265"/>
<comment type="caution">
    <text evidence="3">The sequence shown here is derived from an EMBL/GenBank/DDBJ whole genome shotgun (WGS) entry which is preliminary data.</text>
</comment>
<name>A0A074ME14_ERYLO</name>
<keyword evidence="2" id="KW-0472">Membrane</keyword>
<feature type="region of interest" description="Disordered" evidence="1">
    <location>
        <begin position="1056"/>
        <end position="1110"/>
    </location>
</feature>
<dbReference type="Pfam" id="PF11739">
    <property type="entry name" value="YdbH-like"/>
    <property type="match status" value="1"/>
</dbReference>
<dbReference type="InterPro" id="IPR021730">
    <property type="entry name" value="YdbH"/>
</dbReference>
<organism evidence="3 4">
    <name type="scientific">Erythrobacter longus</name>
    <dbReference type="NCBI Taxonomy" id="1044"/>
    <lineage>
        <taxon>Bacteria</taxon>
        <taxon>Pseudomonadati</taxon>
        <taxon>Pseudomonadota</taxon>
        <taxon>Alphaproteobacteria</taxon>
        <taxon>Sphingomonadales</taxon>
        <taxon>Erythrobacteraceae</taxon>
        <taxon>Erythrobacter/Porphyrobacter group</taxon>
        <taxon>Erythrobacter</taxon>
    </lineage>
</organism>
<accession>A0A074ME14</accession>
<reference evidence="3 4" key="1">
    <citation type="submission" date="2014-04" db="EMBL/GenBank/DDBJ databases">
        <title>A comprehensive comparison of genomes of Erythrobacter spp. strains.</title>
        <authorList>
            <person name="Zheng Q."/>
        </authorList>
    </citation>
    <scope>NUCLEOTIDE SEQUENCE [LARGE SCALE GENOMIC DNA]</scope>
    <source>
        <strain evidence="3 4">DSM 6997</strain>
    </source>
</reference>
<dbReference type="Proteomes" id="UP000027647">
    <property type="component" value="Unassembled WGS sequence"/>
</dbReference>
<proteinExistence type="predicted"/>
<feature type="compositionally biased region" description="Pro residues" evidence="1">
    <location>
        <begin position="1062"/>
        <end position="1080"/>
    </location>
</feature>
<feature type="transmembrane region" description="Helical" evidence="2">
    <location>
        <begin position="26"/>
        <end position="47"/>
    </location>
</feature>
<dbReference type="AlphaFoldDB" id="A0A074ME14"/>
<dbReference type="eggNOG" id="COG2911">
    <property type="taxonomic scope" value="Bacteria"/>
</dbReference>
<evidence type="ECO:0000313" key="3">
    <source>
        <dbReference type="EMBL" id="KEO91704.1"/>
    </source>
</evidence>
<keyword evidence="4" id="KW-1185">Reference proteome</keyword>